<comment type="caution">
    <text evidence="4">The sequence shown here is derived from an EMBL/GenBank/DDBJ whole genome shotgun (WGS) entry which is preliminary data.</text>
</comment>
<feature type="region of interest" description="Disordered" evidence="2">
    <location>
        <begin position="650"/>
        <end position="783"/>
    </location>
</feature>
<feature type="region of interest" description="Disordered" evidence="2">
    <location>
        <begin position="59"/>
        <end position="102"/>
    </location>
</feature>
<feature type="compositionally biased region" description="Polar residues" evidence="2">
    <location>
        <begin position="735"/>
        <end position="747"/>
    </location>
</feature>
<gene>
    <name evidence="4" type="ORF">SNEC2469_LOCUS25444</name>
</gene>
<keyword evidence="3" id="KW-1133">Transmembrane helix</keyword>
<accession>A0A812ZVS9</accession>
<evidence type="ECO:0000256" key="2">
    <source>
        <dbReference type="SAM" id="MobiDB-lite"/>
    </source>
</evidence>
<feature type="non-terminal residue" evidence="4">
    <location>
        <position position="1"/>
    </location>
</feature>
<keyword evidence="1" id="KW-0175">Coiled coil</keyword>
<feature type="compositionally biased region" description="Low complexity" evidence="2">
    <location>
        <begin position="246"/>
        <end position="266"/>
    </location>
</feature>
<proteinExistence type="predicted"/>
<keyword evidence="3" id="KW-0812">Transmembrane</keyword>
<feature type="compositionally biased region" description="Polar residues" evidence="2">
    <location>
        <begin position="84"/>
        <end position="95"/>
    </location>
</feature>
<organism evidence="4 5">
    <name type="scientific">Symbiodinium necroappetens</name>
    <dbReference type="NCBI Taxonomy" id="1628268"/>
    <lineage>
        <taxon>Eukaryota</taxon>
        <taxon>Sar</taxon>
        <taxon>Alveolata</taxon>
        <taxon>Dinophyceae</taxon>
        <taxon>Suessiales</taxon>
        <taxon>Symbiodiniaceae</taxon>
        <taxon>Symbiodinium</taxon>
    </lineage>
</organism>
<feature type="transmembrane region" description="Helical" evidence="3">
    <location>
        <begin position="7"/>
        <end position="31"/>
    </location>
</feature>
<dbReference type="EMBL" id="CAJNJA010050198">
    <property type="protein sequence ID" value="CAE7840379.1"/>
    <property type="molecule type" value="Genomic_DNA"/>
</dbReference>
<feature type="compositionally biased region" description="Basic residues" evidence="2">
    <location>
        <begin position="232"/>
        <end position="244"/>
    </location>
</feature>
<keyword evidence="5" id="KW-1185">Reference proteome</keyword>
<feature type="compositionally biased region" description="Low complexity" evidence="2">
    <location>
        <begin position="722"/>
        <end position="734"/>
    </location>
</feature>
<name>A0A812ZVS9_9DINO</name>
<feature type="transmembrane region" description="Helical" evidence="3">
    <location>
        <begin position="431"/>
        <end position="449"/>
    </location>
</feature>
<evidence type="ECO:0000313" key="5">
    <source>
        <dbReference type="Proteomes" id="UP000601435"/>
    </source>
</evidence>
<reference evidence="4" key="1">
    <citation type="submission" date="2021-02" db="EMBL/GenBank/DDBJ databases">
        <authorList>
            <person name="Dougan E. K."/>
            <person name="Rhodes N."/>
            <person name="Thang M."/>
            <person name="Chan C."/>
        </authorList>
    </citation>
    <scope>NUCLEOTIDE SEQUENCE</scope>
</reference>
<dbReference type="AlphaFoldDB" id="A0A812ZVS9"/>
<keyword evidence="3" id="KW-0472">Membrane</keyword>
<evidence type="ECO:0000256" key="1">
    <source>
        <dbReference type="SAM" id="Coils"/>
    </source>
</evidence>
<feature type="compositionally biased region" description="Basic and acidic residues" evidence="2">
    <location>
        <begin position="655"/>
        <end position="695"/>
    </location>
</feature>
<evidence type="ECO:0000313" key="4">
    <source>
        <dbReference type="EMBL" id="CAE7840379.1"/>
    </source>
</evidence>
<feature type="coiled-coil region" evidence="1">
    <location>
        <begin position="349"/>
        <end position="376"/>
    </location>
</feature>
<sequence length="1006" mass="111322">ARGCVVILIYLLGNFVTMLQPLLDIFVYAYLHIVKPGSCINLSSSVSAALVPAMERYTPEAPEPKRSWDQRPALPRRRPLTATSSTLAAGSQSVTRQPLPRLRLREPLPRLKHLKASSLLRLRKLQARLRDAKGQKKPLPRLRGGHGLSQGMVDALPDVPTGSHLVELTIQGRPIQFWDVSTFPVPADQPMDTDDETPGDAAQGLHGVFPTRALGRVSGDDTRTKSSPLPRALRHVPSKKKGGKKPAGTAPAVAASSGAMAKSSSARKLPKKARGSIRESLATPGELTKTTGSTSRRSHAPKLRAAKCKAAASSGEGRTDAGPSPLSAADNNDDPDPETQRRIMNERCAALLEAQREALRRRMEQRREAIKAATAKARAVHDPPVTEPMPTEVAADDHAAISVDVGTPGEPMADVQPDAATTSGQPPLPSAYMKCAILTGLFVLLIFLISRCCCFEFDQVMFQIFWTPSCTSWAGILIYLLCSTMWSLVLMTTRFLRECFSALGYLPEFEWIQIEHFLRSEERGLPLTPQRQGASCWWHFLQRQMVYGQIFECQRHLISTLYPGIRVDLELRSYLNFCCGLTSVSAEQVRVHNVLQGRLTHIRQLMDDLHSEDVMCRLILLFWWMGDEPGIAPPTRAETSYFLSLFPRPSQMQKDQAEPMDTKDQPKRGIFEDTSRREESLSKAMKGEIHEEAASPKEPVGVRASASQPPVKVPVMGPPTPSSTTASPASTLTPQQQLLPNAATATPSGKGKTKKGKQGKGQGKGQKGNNDPSQTTSSSSHQDNVISAMGRLCLRHEDAIAVQRANQGYVWWLRTAGPESIVPSLARVSAAWNRKKDEEGIQEHPLRIVMLSTLLEVMIERAQAAVEPTRLEASAQAGLILNQGDEPFWPFLRWNPARRVEEIVSSEEARPLEHSRLMRKLNQIRDTINPENILRCHGYHSISENMTGDTWRLLLEIETVGEEAQNLHAWLRRMINCTAWKLIGGRFRRERLGRSPLANRLAELLG</sequence>
<evidence type="ECO:0000256" key="3">
    <source>
        <dbReference type="SAM" id="Phobius"/>
    </source>
</evidence>
<protein>
    <submittedName>
        <fullName evidence="4">Uncharacterized protein</fullName>
    </submittedName>
</protein>
<dbReference type="Proteomes" id="UP000601435">
    <property type="component" value="Unassembled WGS sequence"/>
</dbReference>
<feature type="region of interest" description="Disordered" evidence="2">
    <location>
        <begin position="187"/>
        <end position="339"/>
    </location>
</feature>
<feature type="transmembrane region" description="Helical" evidence="3">
    <location>
        <begin position="470"/>
        <end position="491"/>
    </location>
</feature>
<feature type="compositionally biased region" description="Polar residues" evidence="2">
    <location>
        <begin position="769"/>
        <end position="783"/>
    </location>
</feature>
<feature type="compositionally biased region" description="Basic residues" evidence="2">
    <location>
        <begin position="296"/>
        <end position="307"/>
    </location>
</feature>